<dbReference type="GO" id="GO:0006431">
    <property type="term" value="P:methionyl-tRNA aminoacylation"/>
    <property type="evidence" value="ECO:0007669"/>
    <property type="project" value="TreeGrafter"/>
</dbReference>
<comment type="catalytic activity">
    <reaction evidence="6">
        <text>tRNA(Met) + L-methionine + ATP = L-methionyl-tRNA(Met) + AMP + diphosphate</text>
        <dbReference type="Rhea" id="RHEA:13481"/>
        <dbReference type="Rhea" id="RHEA-COMP:9667"/>
        <dbReference type="Rhea" id="RHEA-COMP:9698"/>
        <dbReference type="ChEBI" id="CHEBI:30616"/>
        <dbReference type="ChEBI" id="CHEBI:33019"/>
        <dbReference type="ChEBI" id="CHEBI:57844"/>
        <dbReference type="ChEBI" id="CHEBI:78442"/>
        <dbReference type="ChEBI" id="CHEBI:78530"/>
        <dbReference type="ChEBI" id="CHEBI:456215"/>
        <dbReference type="EC" id="6.1.1.10"/>
    </reaction>
</comment>
<dbReference type="Proteomes" id="UP000095143">
    <property type="component" value="Unassembled WGS sequence"/>
</dbReference>
<evidence type="ECO:0000256" key="2">
    <source>
        <dbReference type="ARBA" id="ARBA00022741"/>
    </source>
</evidence>
<dbReference type="GO" id="GO:0005829">
    <property type="term" value="C:cytosol"/>
    <property type="evidence" value="ECO:0007669"/>
    <property type="project" value="TreeGrafter"/>
</dbReference>
<dbReference type="GO" id="GO:0004825">
    <property type="term" value="F:methionine-tRNA ligase activity"/>
    <property type="evidence" value="ECO:0007669"/>
    <property type="project" value="UniProtKB-EC"/>
</dbReference>
<dbReference type="InterPro" id="IPR029038">
    <property type="entry name" value="MetRS_Zn"/>
</dbReference>
<protein>
    <recommendedName>
        <fullName evidence="8">Methionyl/Leucyl tRNA synthetase domain-containing protein</fullName>
    </recommendedName>
</protein>
<evidence type="ECO:0000256" key="3">
    <source>
        <dbReference type="ARBA" id="ARBA00022840"/>
    </source>
</evidence>
<dbReference type="PROSITE" id="PS00178">
    <property type="entry name" value="AA_TRNA_LIGASE_I"/>
    <property type="match status" value="1"/>
</dbReference>
<comment type="similarity">
    <text evidence="7">Belongs to the class-I aminoacyl-tRNA synthetase family.</text>
</comment>
<proteinExistence type="inferred from homology"/>
<accession>A0A1C2E6G8</accession>
<dbReference type="PANTHER" id="PTHR45765">
    <property type="entry name" value="METHIONINE--TRNA LIGASE"/>
    <property type="match status" value="1"/>
</dbReference>
<reference evidence="9 10" key="1">
    <citation type="submission" date="2016-08" db="EMBL/GenBank/DDBJ databases">
        <title>Whole genome sequence of Pseudomonas graminis strain UASWS1507, a potential biological control agent for agriculture.</title>
        <authorList>
            <person name="Crovadore J."/>
            <person name="Calmin G."/>
            <person name="Chablais R."/>
            <person name="Cochard B."/>
            <person name="Lefort F."/>
        </authorList>
    </citation>
    <scope>NUCLEOTIDE SEQUENCE [LARGE SCALE GENOMIC DNA]</scope>
    <source>
        <strain evidence="9 10">UASWS1507</strain>
    </source>
</reference>
<keyword evidence="2 7" id="KW-0547">Nucleotide-binding</keyword>
<keyword evidence="5 7" id="KW-0030">Aminoacyl-tRNA synthetase</keyword>
<comment type="caution">
    <text evidence="9">The sequence shown here is derived from an EMBL/GenBank/DDBJ whole genome shotgun (WGS) entry which is preliminary data.</text>
</comment>
<feature type="domain" description="Methionyl/Leucyl tRNA synthetase" evidence="8">
    <location>
        <begin position="5"/>
        <end position="389"/>
    </location>
</feature>
<dbReference type="NCBIfam" id="NF008859">
    <property type="entry name" value="PRK11893.2-1"/>
    <property type="match status" value="1"/>
</dbReference>
<organism evidence="9 10">
    <name type="scientific">Pseudomonas graminis</name>
    <dbReference type="NCBI Taxonomy" id="158627"/>
    <lineage>
        <taxon>Bacteria</taxon>
        <taxon>Pseudomonadati</taxon>
        <taxon>Pseudomonadota</taxon>
        <taxon>Gammaproteobacteria</taxon>
        <taxon>Pseudomonadales</taxon>
        <taxon>Pseudomonadaceae</taxon>
        <taxon>Pseudomonas</taxon>
    </lineage>
</organism>
<dbReference type="InterPro" id="IPR023458">
    <property type="entry name" value="Met-tRNA_ligase_1"/>
</dbReference>
<dbReference type="InterPro" id="IPR014729">
    <property type="entry name" value="Rossmann-like_a/b/a_fold"/>
</dbReference>
<evidence type="ECO:0000313" key="9">
    <source>
        <dbReference type="EMBL" id="OCX22599.1"/>
    </source>
</evidence>
<dbReference type="InterPro" id="IPR001412">
    <property type="entry name" value="aa-tRNA-synth_I_CS"/>
</dbReference>
<evidence type="ECO:0000313" key="10">
    <source>
        <dbReference type="Proteomes" id="UP000095143"/>
    </source>
</evidence>
<dbReference type="OrthoDB" id="9810191at2"/>
<keyword evidence="1 7" id="KW-0436">Ligase</keyword>
<dbReference type="EMBL" id="MDEN01000059">
    <property type="protein sequence ID" value="OCX22599.1"/>
    <property type="molecule type" value="Genomic_DNA"/>
</dbReference>
<dbReference type="AlphaFoldDB" id="A0A1C2E6G8"/>
<gene>
    <name evidence="9" type="ORF">BBI10_08825</name>
</gene>
<evidence type="ECO:0000259" key="8">
    <source>
        <dbReference type="Pfam" id="PF09334"/>
    </source>
</evidence>
<evidence type="ECO:0000256" key="1">
    <source>
        <dbReference type="ARBA" id="ARBA00022598"/>
    </source>
</evidence>
<sequence>MGKLLVTITPPTPNGDLHIGHMAGPFLAADIYTRAQRQRGHDCTLVSYSDDYQSYMLRRGIELDQAPQTLALENTDKINDTLEKMGIQVDFWMRPFGNSYFKNAVEEMYEYAVKAGAIYKKVSPEPYCEHCDKWGYEAFGRGNCDHCGSDSDASQCEECAHTPNASKMSNFRCKLCAAPMIWRPIEREFLALSNFRNHLKSTFEHTPLRPFIRRFLEEEFDIGPADWGITRPYDGGLDLKPDGSRRIHTWVMGLSGYLAAFREYTNEHKLAPWEYDEYCRSGKGRLVHFLGYDCAFSHMMVYPSLLQTMHGYRLRQTFYTNQFLTLNGKNLSTSRNYAIWARDLVADACTDSARFYLALIAPEQDTDDFDVEKFSAWREQTFNEVLVKLAAQAERERVDGDSLKVSAADAAALKILVARWFEVTSVDHFSMKGLAVLLSDIINAARDRQTLGKRILPYMALIGAIGAPVFPDLAKQILRYCRFTENEVLQQLVYVSAVEYEI</sequence>
<evidence type="ECO:0000256" key="5">
    <source>
        <dbReference type="ARBA" id="ARBA00023146"/>
    </source>
</evidence>
<keyword evidence="4 7" id="KW-0648">Protein biosynthesis</keyword>
<evidence type="ECO:0000256" key="7">
    <source>
        <dbReference type="RuleBase" id="RU363039"/>
    </source>
</evidence>
<evidence type="ECO:0000256" key="6">
    <source>
        <dbReference type="ARBA" id="ARBA00047364"/>
    </source>
</evidence>
<dbReference type="Pfam" id="PF09334">
    <property type="entry name" value="tRNA-synt_1g"/>
    <property type="match status" value="1"/>
</dbReference>
<dbReference type="RefSeq" id="WP_065988078.1">
    <property type="nucleotide sequence ID" value="NZ_MDEN01000059.1"/>
</dbReference>
<name>A0A1C2E6G8_9PSED</name>
<dbReference type="PANTHER" id="PTHR45765:SF1">
    <property type="entry name" value="METHIONINE--TRNA LIGASE, CYTOPLASMIC"/>
    <property type="match status" value="1"/>
</dbReference>
<dbReference type="Gene3D" id="2.20.28.20">
    <property type="entry name" value="Methionyl-tRNA synthetase, Zn-domain"/>
    <property type="match status" value="1"/>
</dbReference>
<evidence type="ECO:0000256" key="4">
    <source>
        <dbReference type="ARBA" id="ARBA00022917"/>
    </source>
</evidence>
<dbReference type="GO" id="GO:0005524">
    <property type="term" value="F:ATP binding"/>
    <property type="evidence" value="ECO:0007669"/>
    <property type="project" value="UniProtKB-KW"/>
</dbReference>
<keyword evidence="3 7" id="KW-0067">ATP-binding</keyword>
<dbReference type="Gene3D" id="3.40.50.620">
    <property type="entry name" value="HUPs"/>
    <property type="match status" value="1"/>
</dbReference>
<dbReference type="SUPFAM" id="SSF52374">
    <property type="entry name" value="Nucleotidylyl transferase"/>
    <property type="match status" value="1"/>
</dbReference>
<dbReference type="InterPro" id="IPR015413">
    <property type="entry name" value="Methionyl/Leucyl_tRNA_Synth"/>
</dbReference>